<protein>
    <recommendedName>
        <fullName evidence="2">(5-formylfuran-3-yl)methyl phosphate synthase</fullName>
        <ecNumber evidence="2">4.2.3.153</ecNumber>
    </recommendedName>
    <alternativeName>
        <fullName evidence="5">4-(hydroxymethyl)-2-furancarboxaldehyde-phosphate synthase</fullName>
    </alternativeName>
</protein>
<gene>
    <name evidence="8" type="ORF">FBQ73_07840</name>
</gene>
<organism evidence="8 9">
    <name type="scientific">Xanthobacter autotrophicus</name>
    <dbReference type="NCBI Taxonomy" id="280"/>
    <lineage>
        <taxon>Bacteria</taxon>
        <taxon>Pseudomonadati</taxon>
        <taxon>Pseudomonadota</taxon>
        <taxon>Alphaproteobacteria</taxon>
        <taxon>Hyphomicrobiales</taxon>
        <taxon>Xanthobacteraceae</taxon>
        <taxon>Xanthobacter</taxon>
    </lineage>
</organism>
<dbReference type="PIRSF" id="PIRSF015957">
    <property type="entry name" value="UCP015957"/>
    <property type="match status" value="1"/>
</dbReference>
<dbReference type="EC" id="4.2.3.153" evidence="2"/>
<feature type="active site" description="Schiff-base intermediate with substrate" evidence="7">
    <location>
        <position position="39"/>
    </location>
</feature>
<dbReference type="InterPro" id="IPR011060">
    <property type="entry name" value="RibuloseP-bd_barrel"/>
</dbReference>
<evidence type="ECO:0000256" key="3">
    <source>
        <dbReference type="ARBA" id="ARBA00023239"/>
    </source>
</evidence>
<name>A0A6C1KIG1_XANAU</name>
<evidence type="ECO:0000313" key="9">
    <source>
        <dbReference type="Proteomes" id="UP000305131"/>
    </source>
</evidence>
<dbReference type="GeneID" id="95773363"/>
<dbReference type="Proteomes" id="UP000305131">
    <property type="component" value="Unassembled WGS sequence"/>
</dbReference>
<evidence type="ECO:0000256" key="2">
    <source>
        <dbReference type="ARBA" id="ARBA00012553"/>
    </source>
</evidence>
<evidence type="ECO:0000256" key="5">
    <source>
        <dbReference type="ARBA" id="ARBA00032523"/>
    </source>
</evidence>
<dbReference type="InterPro" id="IPR007565">
    <property type="entry name" value="4HFCP_synth"/>
</dbReference>
<evidence type="ECO:0000256" key="1">
    <source>
        <dbReference type="ARBA" id="ARBA00003810"/>
    </source>
</evidence>
<reference evidence="8 9" key="1">
    <citation type="submission" date="2019-05" db="EMBL/GenBank/DDBJ databases">
        <authorList>
            <person name="Zhou X."/>
        </authorList>
    </citation>
    <scope>NUCLEOTIDE SEQUENCE [LARGE SCALE GENOMIC DNA]</scope>
    <source>
        <strain evidence="8 9">DSM 432</strain>
    </source>
</reference>
<proteinExistence type="predicted"/>
<evidence type="ECO:0000256" key="4">
    <source>
        <dbReference type="ARBA" id="ARBA00023270"/>
    </source>
</evidence>
<dbReference type="GO" id="GO:0016829">
    <property type="term" value="F:lyase activity"/>
    <property type="evidence" value="ECO:0007669"/>
    <property type="project" value="UniProtKB-KW"/>
</dbReference>
<comment type="catalytic activity">
    <reaction evidence="6">
        <text>2 D-glyceraldehyde 3-phosphate = 4-(hydroxymethyl)-2-furancarboxaldehyde phosphate + phosphate + 2 H2O</text>
        <dbReference type="Rhea" id="RHEA:43536"/>
        <dbReference type="ChEBI" id="CHEBI:15377"/>
        <dbReference type="ChEBI" id="CHEBI:43474"/>
        <dbReference type="ChEBI" id="CHEBI:59776"/>
        <dbReference type="ChEBI" id="CHEBI:83407"/>
        <dbReference type="EC" id="4.2.3.153"/>
    </reaction>
</comment>
<comment type="caution">
    <text evidence="8">The sequence shown here is derived from an EMBL/GenBank/DDBJ whole genome shotgun (WGS) entry which is preliminary data.</text>
</comment>
<keyword evidence="3" id="KW-0456">Lyase</keyword>
<comment type="function">
    <text evidence="1">Catalyzes the formation of 4-(hydroxymethyl)-2-furancarboxaldehyde phosphate (4-HFC-P) from two molecules of glyceraldehyde-3-P (GA-3-P).</text>
</comment>
<dbReference type="OrthoDB" id="7580479at2"/>
<keyword evidence="4" id="KW-0704">Schiff base</keyword>
<dbReference type="RefSeq" id="WP_138398899.1">
    <property type="nucleotide sequence ID" value="NZ_JBAFVI010000001.1"/>
</dbReference>
<evidence type="ECO:0000256" key="7">
    <source>
        <dbReference type="PIRSR" id="PIRSR015957-1"/>
    </source>
</evidence>
<dbReference type="AlphaFoldDB" id="A0A6C1KIG1"/>
<dbReference type="SUPFAM" id="SSF51366">
    <property type="entry name" value="Ribulose-phoshate binding barrel"/>
    <property type="match status" value="1"/>
</dbReference>
<dbReference type="EMBL" id="VAUP01000015">
    <property type="protein sequence ID" value="TLX43990.1"/>
    <property type="molecule type" value="Genomic_DNA"/>
</dbReference>
<dbReference type="Pfam" id="PF04476">
    <property type="entry name" value="4HFCP_synth"/>
    <property type="match status" value="1"/>
</dbReference>
<accession>A0A6C1KIG1</accession>
<evidence type="ECO:0000313" key="8">
    <source>
        <dbReference type="EMBL" id="TLX43990.1"/>
    </source>
</evidence>
<sequence length="246" mass="24913">MTLHVTLSPTARPGLLASVATLAEMEVALSAGADIVDLKNPAEGALGAWAEAPLKAAVARWRAAGCVTGLSATVGDQPLDAATILAAARRTAATGMPLVKIGFPLPLPGAGAALAPVLDALRSLARETRLIAVLFADQDPDLSTIAQFAEAGFHGVMLDTADKAAGGLLAHLGVERLAGFVAEARAAGLLTGLAGSLKLQDIAPLAALKPHYLGFRGALCATGRTSALDPARLARVREELKGRVAA</sequence>
<evidence type="ECO:0000256" key="6">
    <source>
        <dbReference type="ARBA" id="ARBA00047628"/>
    </source>
</evidence>
<feature type="active site" description="Proton acceptor" evidence="7">
    <location>
        <position position="100"/>
    </location>
</feature>